<feature type="compositionally biased region" description="Polar residues" evidence="1">
    <location>
        <begin position="37"/>
        <end position="52"/>
    </location>
</feature>
<accession>A0A7S3Z7B9</accession>
<gene>
    <name evidence="2" type="ORF">LGLO00237_LOCUS25969</name>
</gene>
<dbReference type="EMBL" id="HBIV01036328">
    <property type="protein sequence ID" value="CAE0674195.1"/>
    <property type="molecule type" value="Transcribed_RNA"/>
</dbReference>
<dbReference type="AlphaFoldDB" id="A0A7S3Z7B9"/>
<reference evidence="2" key="1">
    <citation type="submission" date="2021-01" db="EMBL/GenBank/DDBJ databases">
        <authorList>
            <person name="Corre E."/>
            <person name="Pelletier E."/>
            <person name="Niang G."/>
            <person name="Scheremetjew M."/>
            <person name="Finn R."/>
            <person name="Kale V."/>
            <person name="Holt S."/>
            <person name="Cochrane G."/>
            <person name="Meng A."/>
            <person name="Brown T."/>
            <person name="Cohen L."/>
        </authorList>
    </citation>
    <scope>NUCLEOTIDE SEQUENCE</scope>
    <source>
        <strain evidence="2">CCCM811</strain>
    </source>
</reference>
<organism evidence="2">
    <name type="scientific">Lotharella globosa</name>
    <dbReference type="NCBI Taxonomy" id="91324"/>
    <lineage>
        <taxon>Eukaryota</taxon>
        <taxon>Sar</taxon>
        <taxon>Rhizaria</taxon>
        <taxon>Cercozoa</taxon>
        <taxon>Chlorarachniophyceae</taxon>
        <taxon>Lotharella</taxon>
    </lineage>
</organism>
<protein>
    <submittedName>
        <fullName evidence="2">Uncharacterized protein</fullName>
    </submittedName>
</protein>
<name>A0A7S3Z7B9_9EUKA</name>
<feature type="region of interest" description="Disordered" evidence="1">
    <location>
        <begin position="1"/>
        <end position="54"/>
    </location>
</feature>
<evidence type="ECO:0000313" key="2">
    <source>
        <dbReference type="EMBL" id="CAE0674195.1"/>
    </source>
</evidence>
<feature type="compositionally biased region" description="Basic and acidic residues" evidence="1">
    <location>
        <begin position="98"/>
        <end position="109"/>
    </location>
</feature>
<sequence>MHDVSLSRVGHLDPAPKSLKNKPAVLGNPRRTLRHPATSNKVSSEEATPQTSSEKHNCWAILSTLHPCPICNIFPSPYVTFMKLLAEPMSGSLVHPEPPLKSRNSPDLR</sequence>
<proteinExistence type="predicted"/>
<feature type="region of interest" description="Disordered" evidence="1">
    <location>
        <begin position="90"/>
        <end position="109"/>
    </location>
</feature>
<evidence type="ECO:0000256" key="1">
    <source>
        <dbReference type="SAM" id="MobiDB-lite"/>
    </source>
</evidence>